<proteinExistence type="predicted"/>
<comment type="caution">
    <text evidence="3">The sequence shown here is derived from an EMBL/GenBank/DDBJ whole genome shotgun (WGS) entry which is preliminary data.</text>
</comment>
<reference evidence="3" key="1">
    <citation type="submission" date="2021-02" db="EMBL/GenBank/DDBJ databases">
        <authorList>
            <person name="Nowell W R."/>
        </authorList>
    </citation>
    <scope>NUCLEOTIDE SEQUENCE</scope>
</reference>
<dbReference type="Proteomes" id="UP000663862">
    <property type="component" value="Unassembled WGS sequence"/>
</dbReference>
<dbReference type="EMBL" id="CAJOBQ010004394">
    <property type="protein sequence ID" value="CAF4635024.1"/>
    <property type="molecule type" value="Genomic_DNA"/>
</dbReference>
<dbReference type="PROSITE" id="PS50042">
    <property type="entry name" value="CNMP_BINDING_3"/>
    <property type="match status" value="1"/>
</dbReference>
<evidence type="ECO:0000313" key="2">
    <source>
        <dbReference type="EMBL" id="CAF3687985.1"/>
    </source>
</evidence>
<organism evidence="3 4">
    <name type="scientific">Rotaria socialis</name>
    <dbReference type="NCBI Taxonomy" id="392032"/>
    <lineage>
        <taxon>Eukaryota</taxon>
        <taxon>Metazoa</taxon>
        <taxon>Spiralia</taxon>
        <taxon>Gnathifera</taxon>
        <taxon>Rotifera</taxon>
        <taxon>Eurotatoria</taxon>
        <taxon>Bdelloidea</taxon>
        <taxon>Philodinida</taxon>
        <taxon>Philodinidae</taxon>
        <taxon>Rotaria</taxon>
    </lineage>
</organism>
<evidence type="ECO:0000313" key="3">
    <source>
        <dbReference type="EMBL" id="CAF4635024.1"/>
    </source>
</evidence>
<evidence type="ECO:0000259" key="1">
    <source>
        <dbReference type="PROSITE" id="PS50042"/>
    </source>
</evidence>
<gene>
    <name evidence="2" type="ORF">FME351_LOCUS26846</name>
    <name evidence="3" type="ORF">TSG867_LOCUS29835</name>
</gene>
<dbReference type="Proteomes" id="UP000663869">
    <property type="component" value="Unassembled WGS sequence"/>
</dbReference>
<evidence type="ECO:0000313" key="4">
    <source>
        <dbReference type="Proteomes" id="UP000663862"/>
    </source>
</evidence>
<name>A0A821EFM7_9BILA</name>
<dbReference type="InterPro" id="IPR000595">
    <property type="entry name" value="cNMP-bd_dom"/>
</dbReference>
<dbReference type="AlphaFoldDB" id="A0A821EFM7"/>
<dbReference type="SUPFAM" id="SSF51206">
    <property type="entry name" value="cAMP-binding domain-like"/>
    <property type="match status" value="1"/>
</dbReference>
<dbReference type="InterPro" id="IPR018490">
    <property type="entry name" value="cNMP-bd_dom_sf"/>
</dbReference>
<sequence>MNAIGEHDDETNQHMPGTEYRVEELMKGLQNIDEWKEFLLSVQMFHHIEDVQRYDIACQVTYVEFNHEQEIIIQGSAIVHQKALHDKSVIELSKIGKEDYFGGKSLLFNQKHVATVKANDIPMG</sequence>
<feature type="domain" description="Cyclic nucleotide-binding" evidence="1">
    <location>
        <begin position="71"/>
        <end position="118"/>
    </location>
</feature>
<dbReference type="Gene3D" id="2.60.120.10">
    <property type="entry name" value="Jelly Rolls"/>
    <property type="match status" value="1"/>
</dbReference>
<dbReference type="EMBL" id="CAJNYU010003628">
    <property type="protein sequence ID" value="CAF3687985.1"/>
    <property type="molecule type" value="Genomic_DNA"/>
</dbReference>
<protein>
    <recommendedName>
        <fullName evidence="1">Cyclic nucleotide-binding domain-containing protein</fullName>
    </recommendedName>
</protein>
<dbReference type="InterPro" id="IPR014710">
    <property type="entry name" value="RmlC-like_jellyroll"/>
</dbReference>
<accession>A0A821EFM7</accession>